<dbReference type="PROSITE" id="PS01102">
    <property type="entry name" value="ZF_DKSA_1"/>
    <property type="match status" value="1"/>
</dbReference>
<dbReference type="SUPFAM" id="SSF109635">
    <property type="entry name" value="DnaK suppressor protein DksA, alpha-hairpin domain"/>
    <property type="match status" value="1"/>
</dbReference>
<accession>A0A4R2NC28</accession>
<dbReference type="PANTHER" id="PTHR33823:SF4">
    <property type="entry name" value="GENERAL STRESS PROTEIN 16O"/>
    <property type="match status" value="1"/>
</dbReference>
<feature type="zinc finger region" description="dksA C4-type" evidence="4">
    <location>
        <begin position="84"/>
        <end position="108"/>
    </location>
</feature>
<protein>
    <submittedName>
        <fullName evidence="6">TraR/DksA family transcriptional regulator</fullName>
    </submittedName>
</protein>
<dbReference type="SUPFAM" id="SSF57716">
    <property type="entry name" value="Glucocorticoid receptor-like (DNA-binding domain)"/>
    <property type="match status" value="1"/>
</dbReference>
<dbReference type="InterPro" id="IPR037187">
    <property type="entry name" value="DnaK_N"/>
</dbReference>
<sequence>MTAALTTAQKEELRALLLARRDELHAQMQQNRENLAPPSADEGAVVQRNVAREVDQALTDIDAADLARINRALDALADGSYGLCDECGCDIPFARLQIEPQTQHCVACKSRWEQATGHAHASH</sequence>
<dbReference type="Proteomes" id="UP000295182">
    <property type="component" value="Unassembled WGS sequence"/>
</dbReference>
<keyword evidence="2" id="KW-0863">Zinc-finger</keyword>
<dbReference type="GO" id="GO:0008270">
    <property type="term" value="F:zinc ion binding"/>
    <property type="evidence" value="ECO:0007669"/>
    <property type="project" value="UniProtKB-KW"/>
</dbReference>
<name>A0A4R2NC28_9BURK</name>
<evidence type="ECO:0000256" key="2">
    <source>
        <dbReference type="ARBA" id="ARBA00022771"/>
    </source>
</evidence>
<gene>
    <name evidence="6" type="ORF">EV674_10832</name>
</gene>
<proteinExistence type="predicted"/>
<keyword evidence="3" id="KW-0862">Zinc</keyword>
<dbReference type="RefSeq" id="WP_157983666.1">
    <property type="nucleotide sequence ID" value="NZ_QXNC01000006.1"/>
</dbReference>
<evidence type="ECO:0000256" key="4">
    <source>
        <dbReference type="PROSITE-ProRule" id="PRU00510"/>
    </source>
</evidence>
<evidence type="ECO:0000259" key="5">
    <source>
        <dbReference type="Pfam" id="PF01258"/>
    </source>
</evidence>
<dbReference type="Pfam" id="PF01258">
    <property type="entry name" value="zf-dskA_traR"/>
    <property type="match status" value="1"/>
</dbReference>
<dbReference type="PANTHER" id="PTHR33823">
    <property type="entry name" value="RNA POLYMERASE-BINDING TRANSCRIPTION FACTOR DKSA-RELATED"/>
    <property type="match status" value="1"/>
</dbReference>
<dbReference type="AlphaFoldDB" id="A0A4R2NC28"/>
<evidence type="ECO:0000313" key="7">
    <source>
        <dbReference type="Proteomes" id="UP000295182"/>
    </source>
</evidence>
<dbReference type="OrthoDB" id="9811543at2"/>
<feature type="domain" description="Zinc finger DksA/TraR C4-type" evidence="5">
    <location>
        <begin position="79"/>
        <end position="111"/>
    </location>
</feature>
<dbReference type="PROSITE" id="PS51128">
    <property type="entry name" value="ZF_DKSA_2"/>
    <property type="match status" value="1"/>
</dbReference>
<organism evidence="6 7">
    <name type="scientific">Simplicispira metamorpha</name>
    <dbReference type="NCBI Taxonomy" id="80881"/>
    <lineage>
        <taxon>Bacteria</taxon>
        <taxon>Pseudomonadati</taxon>
        <taxon>Pseudomonadota</taxon>
        <taxon>Betaproteobacteria</taxon>
        <taxon>Burkholderiales</taxon>
        <taxon>Comamonadaceae</taxon>
        <taxon>Simplicispira</taxon>
    </lineage>
</organism>
<comment type="caution">
    <text evidence="6">The sequence shown here is derived from an EMBL/GenBank/DDBJ whole genome shotgun (WGS) entry which is preliminary data.</text>
</comment>
<evidence type="ECO:0000256" key="3">
    <source>
        <dbReference type="ARBA" id="ARBA00022833"/>
    </source>
</evidence>
<keyword evidence="7" id="KW-1185">Reference proteome</keyword>
<dbReference type="Gene3D" id="1.20.120.910">
    <property type="entry name" value="DksA, coiled-coil domain"/>
    <property type="match status" value="1"/>
</dbReference>
<dbReference type="InterPro" id="IPR000962">
    <property type="entry name" value="Znf_DskA_TraR"/>
</dbReference>
<keyword evidence="1" id="KW-0479">Metal-binding</keyword>
<dbReference type="EMBL" id="SLXH01000008">
    <property type="protein sequence ID" value="TCP18667.1"/>
    <property type="molecule type" value="Genomic_DNA"/>
</dbReference>
<evidence type="ECO:0000313" key="6">
    <source>
        <dbReference type="EMBL" id="TCP18667.1"/>
    </source>
</evidence>
<evidence type="ECO:0000256" key="1">
    <source>
        <dbReference type="ARBA" id="ARBA00022723"/>
    </source>
</evidence>
<dbReference type="InterPro" id="IPR020458">
    <property type="entry name" value="Znf_DskA_TraR_CS"/>
</dbReference>
<reference evidence="6 7" key="1">
    <citation type="submission" date="2019-03" db="EMBL/GenBank/DDBJ databases">
        <title>Genomic Encyclopedia of Type Strains, Phase IV (KMG-IV): sequencing the most valuable type-strain genomes for metagenomic binning, comparative biology and taxonomic classification.</title>
        <authorList>
            <person name="Goeker M."/>
        </authorList>
    </citation>
    <scope>NUCLEOTIDE SEQUENCE [LARGE SCALE GENOMIC DNA]</scope>
    <source>
        <strain evidence="6 7">DSM 1837</strain>
    </source>
</reference>